<feature type="transmembrane region" description="Helical" evidence="1">
    <location>
        <begin position="38"/>
        <end position="57"/>
    </location>
</feature>
<dbReference type="InterPro" id="IPR038770">
    <property type="entry name" value="Na+/solute_symporter_sf"/>
</dbReference>
<evidence type="ECO:0000313" key="2">
    <source>
        <dbReference type="EMBL" id="RZS59857.1"/>
    </source>
</evidence>
<dbReference type="AlphaFoldDB" id="A0A4Q7LZL6"/>
<dbReference type="InterPro" id="IPR016833">
    <property type="entry name" value="Put_Na-Bile_cotransptr"/>
</dbReference>
<dbReference type="Pfam" id="PF13593">
    <property type="entry name" value="SBF_like"/>
    <property type="match status" value="1"/>
</dbReference>
<name>A0A4Q7LZL6_9MICO</name>
<comment type="caution">
    <text evidence="2">The sequence shown here is derived from an EMBL/GenBank/DDBJ whole genome shotgun (WGS) entry which is preliminary data.</text>
</comment>
<sequence>MRRVLGQWVDPFIVTLLAVLAVGLLLPLPGAALRALDVLARGGVALLFLLYGARLSTREVWRGLAHWRLQGGILAATFVLFPVVGLALARVVEPWVGAAFALGVAYVALLPSTVQSSVAFVSVARGNVAGAICGATVSNMLGMLVTPLLVLTLLSDAVAGGADVATVGLTRLGDVLLGLLAPFVVGQLAQPWVGGWVRARRPLTLAVDRGAILLVVLAAVAGATAAGTWAGVSAWAVLALLGVCAMLLAVVLAATWWGGKALGLDVPDRIALLQCGATKSLATGLPMAGVLLPAAAVGSVVVPVVLFHQLQLVVCSILARRLALRPPL</sequence>
<dbReference type="EMBL" id="SGWX01000001">
    <property type="protein sequence ID" value="RZS59857.1"/>
    <property type="molecule type" value="Genomic_DNA"/>
</dbReference>
<dbReference type="PIRSF" id="PIRSF026166">
    <property type="entry name" value="UCP026166"/>
    <property type="match status" value="1"/>
</dbReference>
<gene>
    <name evidence="2" type="ORF">EV386_0093</name>
</gene>
<feature type="transmembrane region" description="Helical" evidence="1">
    <location>
        <begin position="128"/>
        <end position="155"/>
    </location>
</feature>
<evidence type="ECO:0000256" key="1">
    <source>
        <dbReference type="SAM" id="Phobius"/>
    </source>
</evidence>
<dbReference type="PANTHER" id="PTHR18640">
    <property type="entry name" value="SOLUTE CARRIER FAMILY 10 MEMBER 7"/>
    <property type="match status" value="1"/>
</dbReference>
<dbReference type="Gene3D" id="1.20.1530.20">
    <property type="match status" value="1"/>
</dbReference>
<dbReference type="GO" id="GO:0005886">
    <property type="term" value="C:plasma membrane"/>
    <property type="evidence" value="ECO:0007669"/>
    <property type="project" value="TreeGrafter"/>
</dbReference>
<feature type="transmembrane region" description="Helical" evidence="1">
    <location>
        <begin position="270"/>
        <end position="294"/>
    </location>
</feature>
<feature type="transmembrane region" description="Helical" evidence="1">
    <location>
        <begin position="211"/>
        <end position="229"/>
    </location>
</feature>
<keyword evidence="1" id="KW-1133">Transmembrane helix</keyword>
<dbReference type="Proteomes" id="UP000293852">
    <property type="component" value="Unassembled WGS sequence"/>
</dbReference>
<keyword evidence="1" id="KW-0472">Membrane</keyword>
<dbReference type="OrthoDB" id="9792271at2"/>
<feature type="transmembrane region" description="Helical" evidence="1">
    <location>
        <begin position="235"/>
        <end position="258"/>
    </location>
</feature>
<feature type="transmembrane region" description="Helical" evidence="1">
    <location>
        <begin position="95"/>
        <end position="121"/>
    </location>
</feature>
<protein>
    <submittedName>
        <fullName evidence="2">Sodium/bile acid cotransporter 7</fullName>
    </submittedName>
</protein>
<keyword evidence="3" id="KW-1185">Reference proteome</keyword>
<evidence type="ECO:0000313" key="3">
    <source>
        <dbReference type="Proteomes" id="UP000293852"/>
    </source>
</evidence>
<feature type="transmembrane region" description="Helical" evidence="1">
    <location>
        <begin position="69"/>
        <end position="89"/>
    </location>
</feature>
<organism evidence="2 3">
    <name type="scientific">Xylanimonas ulmi</name>
    <dbReference type="NCBI Taxonomy" id="228973"/>
    <lineage>
        <taxon>Bacteria</taxon>
        <taxon>Bacillati</taxon>
        <taxon>Actinomycetota</taxon>
        <taxon>Actinomycetes</taxon>
        <taxon>Micrococcales</taxon>
        <taxon>Promicromonosporaceae</taxon>
        <taxon>Xylanimonas</taxon>
    </lineage>
</organism>
<dbReference type="RefSeq" id="WP_130411330.1">
    <property type="nucleotide sequence ID" value="NZ_SGWX01000001.1"/>
</dbReference>
<keyword evidence="1" id="KW-0812">Transmembrane</keyword>
<proteinExistence type="predicted"/>
<accession>A0A4Q7LZL6</accession>
<reference evidence="2 3" key="1">
    <citation type="submission" date="2019-02" db="EMBL/GenBank/DDBJ databases">
        <title>Sequencing the genomes of 1000 actinobacteria strains.</title>
        <authorList>
            <person name="Klenk H.-P."/>
        </authorList>
    </citation>
    <scope>NUCLEOTIDE SEQUENCE [LARGE SCALE GENOMIC DNA]</scope>
    <source>
        <strain evidence="2 3">DSM 16932</strain>
    </source>
</reference>
<feature type="transmembrane region" description="Helical" evidence="1">
    <location>
        <begin position="175"/>
        <end position="199"/>
    </location>
</feature>
<dbReference type="PANTHER" id="PTHR18640:SF5">
    <property type="entry name" value="SODIUM_BILE ACID COTRANSPORTER 7"/>
    <property type="match status" value="1"/>
</dbReference>
<feature type="transmembrane region" description="Helical" evidence="1">
    <location>
        <begin position="12"/>
        <end position="32"/>
    </location>
</feature>